<dbReference type="EMBL" id="BMIB01000004">
    <property type="protein sequence ID" value="GGH76788.1"/>
    <property type="molecule type" value="Genomic_DNA"/>
</dbReference>
<organism evidence="1 2">
    <name type="scientific">Filimonas zeae</name>
    <dbReference type="NCBI Taxonomy" id="1737353"/>
    <lineage>
        <taxon>Bacteria</taxon>
        <taxon>Pseudomonadati</taxon>
        <taxon>Bacteroidota</taxon>
        <taxon>Chitinophagia</taxon>
        <taxon>Chitinophagales</taxon>
        <taxon>Chitinophagaceae</taxon>
        <taxon>Filimonas</taxon>
    </lineage>
</organism>
<dbReference type="Proteomes" id="UP000627292">
    <property type="component" value="Unassembled WGS sequence"/>
</dbReference>
<reference evidence="1" key="1">
    <citation type="journal article" date="2014" name="Int. J. Syst. Evol. Microbiol.">
        <title>Complete genome sequence of Corynebacterium casei LMG S-19264T (=DSM 44701T), isolated from a smear-ripened cheese.</title>
        <authorList>
            <consortium name="US DOE Joint Genome Institute (JGI-PGF)"/>
            <person name="Walter F."/>
            <person name="Albersmeier A."/>
            <person name="Kalinowski J."/>
            <person name="Ruckert C."/>
        </authorList>
    </citation>
    <scope>NUCLEOTIDE SEQUENCE</scope>
    <source>
        <strain evidence="1">CGMCC 1.15290</strain>
    </source>
</reference>
<dbReference type="RefSeq" id="WP_188956059.1">
    <property type="nucleotide sequence ID" value="NZ_BMIB01000004.1"/>
</dbReference>
<gene>
    <name evidence="1" type="ORF">GCM10011379_42160</name>
</gene>
<reference evidence="1" key="2">
    <citation type="submission" date="2020-09" db="EMBL/GenBank/DDBJ databases">
        <authorList>
            <person name="Sun Q."/>
            <person name="Zhou Y."/>
        </authorList>
    </citation>
    <scope>NUCLEOTIDE SEQUENCE</scope>
    <source>
        <strain evidence="1">CGMCC 1.15290</strain>
    </source>
</reference>
<dbReference type="AlphaFoldDB" id="A0A917J380"/>
<accession>A0A917J380</accession>
<comment type="caution">
    <text evidence="1">The sequence shown here is derived from an EMBL/GenBank/DDBJ whole genome shotgun (WGS) entry which is preliminary data.</text>
</comment>
<name>A0A917J380_9BACT</name>
<proteinExistence type="predicted"/>
<evidence type="ECO:0000313" key="1">
    <source>
        <dbReference type="EMBL" id="GGH76788.1"/>
    </source>
</evidence>
<protein>
    <submittedName>
        <fullName evidence="1">Uncharacterized protein</fullName>
    </submittedName>
</protein>
<evidence type="ECO:0000313" key="2">
    <source>
        <dbReference type="Proteomes" id="UP000627292"/>
    </source>
</evidence>
<sequence>MQELVNRLMALGITEEQALQSIVVFKDFAKEKFPLFGGAIDKVFEKYGPQHDDFMP</sequence>
<keyword evidence="2" id="KW-1185">Reference proteome</keyword>